<keyword evidence="1" id="KW-0812">Transmembrane</keyword>
<feature type="transmembrane region" description="Helical" evidence="1">
    <location>
        <begin position="12"/>
        <end position="35"/>
    </location>
</feature>
<dbReference type="InterPro" id="IPR021315">
    <property type="entry name" value="Gap/Sap"/>
</dbReference>
<keyword evidence="1" id="KW-1133">Transmembrane helix</keyword>
<dbReference type="RefSeq" id="WP_087104242.1">
    <property type="nucleotide sequence ID" value="NZ_FWFG01000068.1"/>
</dbReference>
<feature type="transmembrane region" description="Helical" evidence="1">
    <location>
        <begin position="86"/>
        <end position="104"/>
    </location>
</feature>
<dbReference type="Proteomes" id="UP000195981">
    <property type="component" value="Unassembled WGS sequence"/>
</dbReference>
<name>A0A1X6X1P9_9MICO</name>
<accession>A0A1X6X1P9</accession>
<sequence length="239" mass="25244">MTDALRLGGACLSLLGLGLAMGTSPSTYAIVLRLLESARRPAASVRLLLLGVALGAVALLLVFRVVDPATITAPIEDRAVALLVRRGVDLLAGLVLLVAAAVELRRSRGPRRPPQPPADAHRRSPRRLVALGFADSVIGVSGMAMMYVTGRVIASTSRDPLVDAGLLAVFLAAVVGPYLLLSWAWERFPGFARAMTRLLDRLAAIDLRPVLVLALAIAGIVFFALGVWGHGALGELPRR</sequence>
<feature type="transmembrane region" description="Helical" evidence="1">
    <location>
        <begin position="128"/>
        <end position="149"/>
    </location>
</feature>
<evidence type="ECO:0000313" key="3">
    <source>
        <dbReference type="Proteomes" id="UP000195981"/>
    </source>
</evidence>
<keyword evidence="3" id="KW-1185">Reference proteome</keyword>
<dbReference type="OrthoDB" id="5062930at2"/>
<feature type="transmembrane region" description="Helical" evidence="1">
    <location>
        <begin position="206"/>
        <end position="229"/>
    </location>
</feature>
<proteinExistence type="predicted"/>
<reference evidence="2 3" key="1">
    <citation type="submission" date="2017-02" db="EMBL/GenBank/DDBJ databases">
        <authorList>
            <person name="Peterson S.W."/>
        </authorList>
    </citation>
    <scope>NUCLEOTIDE SEQUENCE [LARGE SCALE GENOMIC DNA]</scope>
    <source>
        <strain evidence="2 3">CIP104813</strain>
    </source>
</reference>
<feature type="transmembrane region" description="Helical" evidence="1">
    <location>
        <begin position="47"/>
        <end position="66"/>
    </location>
</feature>
<evidence type="ECO:0000256" key="1">
    <source>
        <dbReference type="SAM" id="Phobius"/>
    </source>
</evidence>
<keyword evidence="1" id="KW-0472">Membrane</keyword>
<protein>
    <submittedName>
        <fullName evidence="2">Uncharacterized protein</fullName>
    </submittedName>
</protein>
<evidence type="ECO:0000313" key="2">
    <source>
        <dbReference type="EMBL" id="SLM92345.1"/>
    </source>
</evidence>
<dbReference type="AlphaFoldDB" id="A0A1X6X1P9"/>
<feature type="transmembrane region" description="Helical" evidence="1">
    <location>
        <begin position="161"/>
        <end position="185"/>
    </location>
</feature>
<dbReference type="Pfam" id="PF11139">
    <property type="entry name" value="SfLAP"/>
    <property type="match status" value="1"/>
</dbReference>
<organism evidence="2 3">
    <name type="scientific">Brachybacterium nesterenkovii</name>
    <dbReference type="NCBI Taxonomy" id="47847"/>
    <lineage>
        <taxon>Bacteria</taxon>
        <taxon>Bacillati</taxon>
        <taxon>Actinomycetota</taxon>
        <taxon>Actinomycetes</taxon>
        <taxon>Micrococcales</taxon>
        <taxon>Dermabacteraceae</taxon>
        <taxon>Brachybacterium</taxon>
    </lineage>
</organism>
<dbReference type="EMBL" id="FWFG01000068">
    <property type="protein sequence ID" value="SLM92345.1"/>
    <property type="molecule type" value="Genomic_DNA"/>
</dbReference>
<gene>
    <name evidence="2" type="ORF">FM110_07995</name>
</gene>